<accession>X1J6V7</accession>
<evidence type="ECO:0008006" key="2">
    <source>
        <dbReference type="Google" id="ProtNLM"/>
    </source>
</evidence>
<feature type="non-terminal residue" evidence="1">
    <location>
        <position position="71"/>
    </location>
</feature>
<dbReference type="Gene3D" id="1.10.3090.10">
    <property type="entry name" value="cca-adding enzyme, domain 2"/>
    <property type="match status" value="1"/>
</dbReference>
<comment type="caution">
    <text evidence="1">The sequence shown here is derived from an EMBL/GenBank/DDBJ whole genome shotgun (WGS) entry which is preliminary data.</text>
</comment>
<sequence length="71" mass="8490">MKEGEGPDSTFYNHEVVGAKMTWQILHRLRFPKKDIQKIVKLVRYHLFYYTPEEVSESSIRRLLRKVGPKN</sequence>
<gene>
    <name evidence="1" type="ORF">S03H2_56935</name>
</gene>
<protein>
    <recommendedName>
        <fullName evidence="2">HD domain-containing protein</fullName>
    </recommendedName>
</protein>
<evidence type="ECO:0000313" key="1">
    <source>
        <dbReference type="EMBL" id="GAH89712.1"/>
    </source>
</evidence>
<name>X1J6V7_9ZZZZ</name>
<proteinExistence type="predicted"/>
<dbReference type="SUPFAM" id="SSF109604">
    <property type="entry name" value="HD-domain/PDEase-like"/>
    <property type="match status" value="1"/>
</dbReference>
<reference evidence="1" key="1">
    <citation type="journal article" date="2014" name="Front. Microbiol.">
        <title>High frequency of phylogenetically diverse reductive dehalogenase-homologous genes in deep subseafloor sedimentary metagenomes.</title>
        <authorList>
            <person name="Kawai M."/>
            <person name="Futagami T."/>
            <person name="Toyoda A."/>
            <person name="Takaki Y."/>
            <person name="Nishi S."/>
            <person name="Hori S."/>
            <person name="Arai W."/>
            <person name="Tsubouchi T."/>
            <person name="Morono Y."/>
            <person name="Uchiyama I."/>
            <person name="Ito T."/>
            <person name="Fujiyama A."/>
            <person name="Inagaki F."/>
            <person name="Takami H."/>
        </authorList>
    </citation>
    <scope>NUCLEOTIDE SEQUENCE</scope>
    <source>
        <strain evidence="1">Expedition CK06-06</strain>
    </source>
</reference>
<organism evidence="1">
    <name type="scientific">marine sediment metagenome</name>
    <dbReference type="NCBI Taxonomy" id="412755"/>
    <lineage>
        <taxon>unclassified sequences</taxon>
        <taxon>metagenomes</taxon>
        <taxon>ecological metagenomes</taxon>
    </lineage>
</organism>
<dbReference type="EMBL" id="BARU01036463">
    <property type="protein sequence ID" value="GAH89712.1"/>
    <property type="molecule type" value="Genomic_DNA"/>
</dbReference>
<dbReference type="AlphaFoldDB" id="X1J6V7"/>